<name>A0A6J5NAK2_9CAUD</name>
<gene>
    <name evidence="1" type="ORF">UFOVP671_42</name>
</gene>
<organism evidence="1">
    <name type="scientific">uncultured Caudovirales phage</name>
    <dbReference type="NCBI Taxonomy" id="2100421"/>
    <lineage>
        <taxon>Viruses</taxon>
        <taxon>Duplodnaviria</taxon>
        <taxon>Heunggongvirae</taxon>
        <taxon>Uroviricota</taxon>
        <taxon>Caudoviricetes</taxon>
        <taxon>Peduoviridae</taxon>
        <taxon>Maltschvirus</taxon>
        <taxon>Maltschvirus maltsch</taxon>
    </lineage>
</organism>
<protein>
    <submittedName>
        <fullName evidence="1">Uncharacterized protein</fullName>
    </submittedName>
</protein>
<sequence length="410" mass="47096">MKIDPKLKEFATPKQAEIIDKINETGMTYRALAKHLGMKDHKPLFNMVKRAEANAAKRGYSPIHGWDTVVPEGYIIKGISQFNKDSMKWVKSMLDPAAQNEARKHAIEAMKDEIPKITVSHSPPSCQINSDIVPWIQIGDAHMGMLAHASETCSNFDIKIATQEICDAIYILINDMPFCERMVINDLGDFTHYTNFEGLSKSGHQFDFDTRFPKMVKAAVHVMRFIVEECLKKANHVDVILNLGNHSLENDVWMNILIKTAYEHTGRVHVLNNDNPFIGYRMGNTLVMTNHSDKTPPQRLIGVMITDFRKDFGETKFHYIDVGHWHTNYVIKEHPSVIIESFNHLAALDQWAHHKGYRSRRSMTAIIRSKKYGEIGRRILHIEEIMHRLYSKNIMDLDARDAYNPDKSSK</sequence>
<dbReference type="EMBL" id="LR796645">
    <property type="protein sequence ID" value="CAB4156119.1"/>
    <property type="molecule type" value="Genomic_DNA"/>
</dbReference>
<evidence type="ECO:0000313" key="1">
    <source>
        <dbReference type="EMBL" id="CAB4156119.1"/>
    </source>
</evidence>
<reference evidence="1" key="1">
    <citation type="submission" date="2020-04" db="EMBL/GenBank/DDBJ databases">
        <authorList>
            <person name="Chiriac C."/>
            <person name="Salcher M."/>
            <person name="Ghai R."/>
            <person name="Kavagutti S V."/>
        </authorList>
    </citation>
    <scope>NUCLEOTIDE SEQUENCE</scope>
</reference>
<accession>A0A6J5NAK2</accession>
<proteinExistence type="predicted"/>